<dbReference type="GO" id="GO:0005085">
    <property type="term" value="F:guanyl-nucleotide exchange factor activity"/>
    <property type="evidence" value="ECO:0007669"/>
    <property type="project" value="InterPro"/>
</dbReference>
<dbReference type="Pfam" id="PF22697">
    <property type="entry name" value="SOS1_NGEF_PH"/>
    <property type="match status" value="1"/>
</dbReference>
<evidence type="ECO:0000256" key="6">
    <source>
        <dbReference type="ARBA" id="ARBA00022771"/>
    </source>
</evidence>
<keyword evidence="14" id="KW-1185">Reference proteome</keyword>
<evidence type="ECO:0000256" key="7">
    <source>
        <dbReference type="ARBA" id="ARBA00022833"/>
    </source>
</evidence>
<dbReference type="Ensembl" id="ENSSORT00005003718.1">
    <property type="protein sequence ID" value="ENSSORP00005003614.1"/>
    <property type="gene ID" value="ENSSORG00005002174.1"/>
</dbReference>
<keyword evidence="7" id="KW-0862">Zinc</keyword>
<evidence type="ECO:0000259" key="12">
    <source>
        <dbReference type="PROSITE" id="PS50010"/>
    </source>
</evidence>
<dbReference type="Proteomes" id="UP000472271">
    <property type="component" value="Chromosome 7"/>
</dbReference>
<evidence type="ECO:0000256" key="2">
    <source>
        <dbReference type="ARBA" id="ARBA00022490"/>
    </source>
</evidence>
<evidence type="ECO:0000256" key="5">
    <source>
        <dbReference type="ARBA" id="ARBA00022737"/>
    </source>
</evidence>
<proteinExistence type="predicted"/>
<dbReference type="InterPro" id="IPR035899">
    <property type="entry name" value="DBL_dom_sf"/>
</dbReference>
<keyword evidence="8" id="KW-0206">Cytoskeleton</keyword>
<evidence type="ECO:0000256" key="3">
    <source>
        <dbReference type="ARBA" id="ARBA00022553"/>
    </source>
</evidence>
<dbReference type="GO" id="GO:0046847">
    <property type="term" value="P:filopodium assembly"/>
    <property type="evidence" value="ECO:0007669"/>
    <property type="project" value="TreeGrafter"/>
</dbReference>
<feature type="region of interest" description="Disordered" evidence="9">
    <location>
        <begin position="1"/>
        <end position="39"/>
    </location>
</feature>
<reference evidence="13" key="1">
    <citation type="submission" date="2019-06" db="EMBL/GenBank/DDBJ databases">
        <authorList>
            <consortium name="Wellcome Sanger Institute Data Sharing"/>
        </authorList>
    </citation>
    <scope>NUCLEOTIDE SEQUENCE [LARGE SCALE GENOMIC DNA]</scope>
</reference>
<dbReference type="GO" id="GO:0005856">
    <property type="term" value="C:cytoskeleton"/>
    <property type="evidence" value="ECO:0007669"/>
    <property type="project" value="UniProtKB-SubCell"/>
</dbReference>
<dbReference type="GO" id="GO:0007010">
    <property type="term" value="P:cytoskeleton organization"/>
    <property type="evidence" value="ECO:0007669"/>
    <property type="project" value="TreeGrafter"/>
</dbReference>
<keyword evidence="10" id="KW-0472">Membrane</keyword>
<dbReference type="SUPFAM" id="SSF48065">
    <property type="entry name" value="DBL homology domain (DH-domain)"/>
    <property type="match status" value="1"/>
</dbReference>
<keyword evidence="2" id="KW-0963">Cytoplasm</keyword>
<dbReference type="PANTHER" id="PTHR12673">
    <property type="entry name" value="FACIOGENITAL DYSPLASIA PROTEIN"/>
    <property type="match status" value="1"/>
</dbReference>
<comment type="subcellular location">
    <subcellularLocation>
        <location evidence="1">Cytoplasm</location>
        <location evidence="1">Cytoskeleton</location>
    </subcellularLocation>
</comment>
<dbReference type="Pfam" id="PF00621">
    <property type="entry name" value="RhoGEF"/>
    <property type="match status" value="1"/>
</dbReference>
<keyword evidence="4" id="KW-0479">Metal-binding</keyword>
<dbReference type="SMART" id="SM00325">
    <property type="entry name" value="RhoGEF"/>
    <property type="match status" value="1"/>
</dbReference>
<feature type="domain" description="PH" evidence="11">
    <location>
        <begin position="393"/>
        <end position="492"/>
    </location>
</feature>
<evidence type="ECO:0000313" key="13">
    <source>
        <dbReference type="Ensembl" id="ENSSORP00005003614.1"/>
    </source>
</evidence>
<evidence type="ECO:0000256" key="4">
    <source>
        <dbReference type="ARBA" id="ARBA00022723"/>
    </source>
</evidence>
<dbReference type="InterPro" id="IPR055251">
    <property type="entry name" value="SOS1_NGEF_PH"/>
</dbReference>
<evidence type="ECO:0000256" key="8">
    <source>
        <dbReference type="ARBA" id="ARBA00023212"/>
    </source>
</evidence>
<dbReference type="GO" id="GO:0008270">
    <property type="term" value="F:zinc ion binding"/>
    <property type="evidence" value="ECO:0007669"/>
    <property type="project" value="UniProtKB-KW"/>
</dbReference>
<evidence type="ECO:0000256" key="1">
    <source>
        <dbReference type="ARBA" id="ARBA00004245"/>
    </source>
</evidence>
<keyword evidence="5" id="KW-0677">Repeat</keyword>
<sequence>MDTVNDITSSCSQDATVKVAGDSSPVDKLALGTSDRTDEVPELSRLASVHISGSDDAPLDTEVNIAHSVGCLDDVEQEDGSSHELLDNPDTSEQNGKIPNRDSGIDSPSCAAEGEVFPNEDAIDEEDHYDSVTETESVSCCVTLGNKRDSTQDEDSDLDEGSSGEIHSLTDTQSVYLTDTHSEAHKCSEAQKLLNIAKELLHTEEAYVKRLNLLDQVFCTKLTEAGIPQDVITGIFSNISSIYCFHDKFLLPELKTRITGEWDTNPRIGDILQKLAPFMKMYGEYVKNFDRAMDLVNTWTQRSSQFKSVVQNIQKQDVCGNLTLQHHMLEPVQRIPRYELLLKDYLKKTALELISTAANHSNAAIRKMEKMHKLLEVYERLGGEEDIVNPANELIKEGHIKKMSAKNGTAQDRYLYLFNNMVLYCVPKLRLMGQKFSVRERIDIAGMEVQENVKQNLPHTFAIIGKQRSLELQARTAEEKEDWIQARITHMLPNMSYTHTHMYTLSLSDTRALAAFWFMCLFIVVLIKNWIYRFPSHTHSVCLGIIFSNQAPHYCTFSPLQQSKAD</sequence>
<accession>A0A672YGB6</accession>
<feature type="domain" description="DH" evidence="12">
    <location>
        <begin position="192"/>
        <end position="371"/>
    </location>
</feature>
<dbReference type="Gene3D" id="1.20.900.10">
    <property type="entry name" value="Dbl homology (DH) domain"/>
    <property type="match status" value="1"/>
</dbReference>
<feature type="transmembrane region" description="Helical" evidence="10">
    <location>
        <begin position="512"/>
        <end position="531"/>
    </location>
</feature>
<dbReference type="Gene3D" id="2.30.29.30">
    <property type="entry name" value="Pleckstrin-homology domain (PH domain)/Phosphotyrosine-binding domain (PTB)"/>
    <property type="match status" value="1"/>
</dbReference>
<reference evidence="13" key="3">
    <citation type="submission" date="2025-09" db="UniProtKB">
        <authorList>
            <consortium name="Ensembl"/>
        </authorList>
    </citation>
    <scope>IDENTIFICATION</scope>
</reference>
<reference evidence="13" key="2">
    <citation type="submission" date="2025-08" db="UniProtKB">
        <authorList>
            <consortium name="Ensembl"/>
        </authorList>
    </citation>
    <scope>IDENTIFICATION</scope>
</reference>
<dbReference type="AlphaFoldDB" id="A0A672YGB6"/>
<feature type="region of interest" description="Disordered" evidence="9">
    <location>
        <begin position="76"/>
        <end position="113"/>
    </location>
</feature>
<dbReference type="SUPFAM" id="SSF50729">
    <property type="entry name" value="PH domain-like"/>
    <property type="match status" value="1"/>
</dbReference>
<dbReference type="CDD" id="cd00160">
    <property type="entry name" value="RhoGEF"/>
    <property type="match status" value="1"/>
</dbReference>
<feature type="compositionally biased region" description="Acidic residues" evidence="9">
    <location>
        <begin position="152"/>
        <end position="162"/>
    </location>
</feature>
<dbReference type="GO" id="GO:0005737">
    <property type="term" value="C:cytoplasm"/>
    <property type="evidence" value="ECO:0007669"/>
    <property type="project" value="TreeGrafter"/>
</dbReference>
<keyword evidence="6" id="KW-0863">Zinc-finger</keyword>
<dbReference type="InterPro" id="IPR001849">
    <property type="entry name" value="PH_domain"/>
</dbReference>
<name>A0A672YGB6_9TELE</name>
<feature type="region of interest" description="Disordered" evidence="9">
    <location>
        <begin position="144"/>
        <end position="170"/>
    </location>
</feature>
<organism evidence="13 14">
    <name type="scientific">Sphaeramia orbicularis</name>
    <name type="common">orbiculate cardinalfish</name>
    <dbReference type="NCBI Taxonomy" id="375764"/>
    <lineage>
        <taxon>Eukaryota</taxon>
        <taxon>Metazoa</taxon>
        <taxon>Chordata</taxon>
        <taxon>Craniata</taxon>
        <taxon>Vertebrata</taxon>
        <taxon>Euteleostomi</taxon>
        <taxon>Actinopterygii</taxon>
        <taxon>Neopterygii</taxon>
        <taxon>Teleostei</taxon>
        <taxon>Neoteleostei</taxon>
        <taxon>Acanthomorphata</taxon>
        <taxon>Gobiaria</taxon>
        <taxon>Kurtiformes</taxon>
        <taxon>Apogonoidei</taxon>
        <taxon>Apogonidae</taxon>
        <taxon>Apogoninae</taxon>
        <taxon>Sphaeramia</taxon>
    </lineage>
</organism>
<dbReference type="InParanoid" id="A0A672YGB6"/>
<keyword evidence="10" id="KW-0812">Transmembrane</keyword>
<dbReference type="InterPro" id="IPR051092">
    <property type="entry name" value="FYVE_RhoGEF_PH"/>
</dbReference>
<evidence type="ECO:0000256" key="10">
    <source>
        <dbReference type="SAM" id="Phobius"/>
    </source>
</evidence>
<dbReference type="SMART" id="SM00233">
    <property type="entry name" value="PH"/>
    <property type="match status" value="1"/>
</dbReference>
<dbReference type="PROSITE" id="PS50003">
    <property type="entry name" value="PH_DOMAIN"/>
    <property type="match status" value="1"/>
</dbReference>
<dbReference type="FunFam" id="1.20.900.10:FF:000013">
    <property type="entry name" value="FYVE, RhoGEF and PH domain-containing protein 4"/>
    <property type="match status" value="1"/>
</dbReference>
<keyword evidence="10" id="KW-1133">Transmembrane helix</keyword>
<dbReference type="PANTHER" id="PTHR12673:SF14">
    <property type="entry name" value="FYVE, RHOGEF AND PH DOMAIN-CONTAINING PROTEIN 3"/>
    <property type="match status" value="1"/>
</dbReference>
<evidence type="ECO:0000259" key="11">
    <source>
        <dbReference type="PROSITE" id="PS50003"/>
    </source>
</evidence>
<keyword evidence="3" id="KW-0597">Phosphoprotein</keyword>
<feature type="compositionally biased region" description="Polar residues" evidence="9">
    <location>
        <begin position="1"/>
        <end position="15"/>
    </location>
</feature>
<evidence type="ECO:0000313" key="14">
    <source>
        <dbReference type="Proteomes" id="UP000472271"/>
    </source>
</evidence>
<evidence type="ECO:0000256" key="9">
    <source>
        <dbReference type="SAM" id="MobiDB-lite"/>
    </source>
</evidence>
<protein>
    <submittedName>
        <fullName evidence="13">FYVE, RhoGEF and PH domain containing 3</fullName>
    </submittedName>
</protein>
<dbReference type="InterPro" id="IPR011993">
    <property type="entry name" value="PH-like_dom_sf"/>
</dbReference>
<dbReference type="PROSITE" id="PS50010">
    <property type="entry name" value="DH_2"/>
    <property type="match status" value="1"/>
</dbReference>
<dbReference type="InterPro" id="IPR000219">
    <property type="entry name" value="DH_dom"/>
</dbReference>